<sequence>MKGFFVTVAIISMIASSFALEDFKLDLTEPIYRIRNQIDVTRENPPDWSMVPQIISAVLPCLLNDSVMLETSGLLPDLERYLERTNPATFVKEISSMVDWNEVSSKSSIQQDDTLLDDLKAYMATPDFEAIHNHLWNDPEFLDLIQYFHKGGFIYIYDKIVYFYEYMEQKDLVIGIPVPTTTTTEATPPEADARNRRASRTSYSSGAPPFPFQLKSPIINANETCPYLEILNLIQSSKILGVVNIFMYALEEVAGDPAMHVLLLKLGEKQKGDFFKEALELPQMQEFLPLVQRSVLAEQWVQQLNHILHEVTGLTLQNFELFAYVVKVIQYLVWGHPFAAA</sequence>
<keyword evidence="4" id="KW-1185">Reference proteome</keyword>
<organism evidence="3 4">
    <name type="scientific">Orchesella dallaii</name>
    <dbReference type="NCBI Taxonomy" id="48710"/>
    <lineage>
        <taxon>Eukaryota</taxon>
        <taxon>Metazoa</taxon>
        <taxon>Ecdysozoa</taxon>
        <taxon>Arthropoda</taxon>
        <taxon>Hexapoda</taxon>
        <taxon>Collembola</taxon>
        <taxon>Entomobryomorpha</taxon>
        <taxon>Entomobryoidea</taxon>
        <taxon>Orchesellidae</taxon>
        <taxon>Orchesellinae</taxon>
        <taxon>Orchesella</taxon>
    </lineage>
</organism>
<accession>A0ABP1QQF4</accession>
<reference evidence="3 4" key="1">
    <citation type="submission" date="2024-08" db="EMBL/GenBank/DDBJ databases">
        <authorList>
            <person name="Cucini C."/>
            <person name="Frati F."/>
        </authorList>
    </citation>
    <scope>NUCLEOTIDE SEQUENCE [LARGE SCALE GENOMIC DNA]</scope>
</reference>
<proteinExistence type="predicted"/>
<dbReference type="Proteomes" id="UP001642540">
    <property type="component" value="Unassembled WGS sequence"/>
</dbReference>
<dbReference type="EMBL" id="CAXLJM020000043">
    <property type="protein sequence ID" value="CAL8110052.1"/>
    <property type="molecule type" value="Genomic_DNA"/>
</dbReference>
<evidence type="ECO:0000313" key="3">
    <source>
        <dbReference type="EMBL" id="CAL8110052.1"/>
    </source>
</evidence>
<feature type="compositionally biased region" description="Low complexity" evidence="1">
    <location>
        <begin position="181"/>
        <end position="190"/>
    </location>
</feature>
<comment type="caution">
    <text evidence="3">The sequence shown here is derived from an EMBL/GenBank/DDBJ whole genome shotgun (WGS) entry which is preliminary data.</text>
</comment>
<protein>
    <submittedName>
        <fullName evidence="3">Uncharacterized protein</fullName>
    </submittedName>
</protein>
<feature type="chain" id="PRO_5047202537" evidence="2">
    <location>
        <begin position="20"/>
        <end position="341"/>
    </location>
</feature>
<feature type="region of interest" description="Disordered" evidence="1">
    <location>
        <begin position="181"/>
        <end position="205"/>
    </location>
</feature>
<evidence type="ECO:0000313" key="4">
    <source>
        <dbReference type="Proteomes" id="UP001642540"/>
    </source>
</evidence>
<name>A0ABP1QQF4_9HEXA</name>
<keyword evidence="2" id="KW-0732">Signal</keyword>
<feature type="signal peptide" evidence="2">
    <location>
        <begin position="1"/>
        <end position="19"/>
    </location>
</feature>
<evidence type="ECO:0000256" key="2">
    <source>
        <dbReference type="SAM" id="SignalP"/>
    </source>
</evidence>
<gene>
    <name evidence="3" type="ORF">ODALV1_LOCUS13936</name>
</gene>
<evidence type="ECO:0000256" key="1">
    <source>
        <dbReference type="SAM" id="MobiDB-lite"/>
    </source>
</evidence>